<reference evidence="1 2" key="1">
    <citation type="submission" date="2020-01" db="EMBL/GenBank/DDBJ databases">
        <title>Bacteria diversity of Porities sp.</title>
        <authorList>
            <person name="Wang G."/>
        </authorList>
    </citation>
    <scope>NUCLEOTIDE SEQUENCE [LARGE SCALE GENOMIC DNA]</scope>
    <source>
        <strain evidence="1 2">R33</strain>
    </source>
</reference>
<accession>A0A6L9ECW8</accession>
<organism evidence="1 2">
    <name type="scientific">Poritiphilus flavus</name>
    <dbReference type="NCBI Taxonomy" id="2697053"/>
    <lineage>
        <taxon>Bacteria</taxon>
        <taxon>Pseudomonadati</taxon>
        <taxon>Bacteroidota</taxon>
        <taxon>Flavobacteriia</taxon>
        <taxon>Flavobacteriales</taxon>
        <taxon>Flavobacteriaceae</taxon>
        <taxon>Poritiphilus</taxon>
    </lineage>
</organism>
<protein>
    <submittedName>
        <fullName evidence="1">Uncharacterized protein</fullName>
    </submittedName>
</protein>
<dbReference type="EMBL" id="WXYO01000005">
    <property type="protein sequence ID" value="NAS12536.1"/>
    <property type="molecule type" value="Genomic_DNA"/>
</dbReference>
<dbReference type="AlphaFoldDB" id="A0A6L9ECW8"/>
<sequence length="528" mass="58454">MKTLITRRPFFYAIVTFFIVFSSMAQEETPLNSSYLAEYGISPKLLDAAASVLLQEGSFVQNLEIEISTPTGSTETFMTQIIYDPSYKDGKDIRFAVQKGEFSKKEIKALKRAIEQSHKLSRLSRSNLYDESSLKLLEDSGNETVFGFRYSKSDIEPELRDIKKYEGKLYVVGGILNRVELKSISKLSDGKEDFERIVYFEKAENRKGYIVSRTTETFRANNGAHTLTFTTADYKAADGTSIVWAGKTVQPFFENATAIDTVNVTLGWGLPIFGKPATKLGFGLPRPVGINVILHSQDDDLDFEGISVGFGDGELADLSSLFDLENSNIVQSTTTYFVRPDVWIFPFLNVAGIFGRADNTVAGDFILDEDFRQGIVDLAPFLGLDPSDIPQALPLYIDVSANIIGGSVTLGGGIGDVFFSGTYQYIRASVEEANTTTNANAYVLMAGYRFPNNLNVFAGSMGQFYDSDVAGFFELESGDILRYDVNFTPTTWNAIMGVNKGFGKHWDLMVQLGIGGREQLTAQLGYRF</sequence>
<dbReference type="Proteomes" id="UP000475249">
    <property type="component" value="Unassembled WGS sequence"/>
</dbReference>
<dbReference type="RefSeq" id="WP_161435576.1">
    <property type="nucleotide sequence ID" value="NZ_WXYO01000005.1"/>
</dbReference>
<comment type="caution">
    <text evidence="1">The sequence shown here is derived from an EMBL/GenBank/DDBJ whole genome shotgun (WGS) entry which is preliminary data.</text>
</comment>
<evidence type="ECO:0000313" key="1">
    <source>
        <dbReference type="EMBL" id="NAS12536.1"/>
    </source>
</evidence>
<keyword evidence="2" id="KW-1185">Reference proteome</keyword>
<proteinExistence type="predicted"/>
<gene>
    <name evidence="1" type="ORF">GTQ38_11025</name>
</gene>
<evidence type="ECO:0000313" key="2">
    <source>
        <dbReference type="Proteomes" id="UP000475249"/>
    </source>
</evidence>
<name>A0A6L9ECW8_9FLAO</name>